<dbReference type="Proteomes" id="UP001158986">
    <property type="component" value="Unassembled WGS sequence"/>
</dbReference>
<dbReference type="EMBL" id="CAKKTJ010000119">
    <property type="protein sequence ID" value="CAH0474990.1"/>
    <property type="molecule type" value="Genomic_DNA"/>
</dbReference>
<evidence type="ECO:0000256" key="1">
    <source>
        <dbReference type="SAM" id="MobiDB-lite"/>
    </source>
</evidence>
<organism evidence="2 5">
    <name type="scientific">Peronospora belbahrii</name>
    <dbReference type="NCBI Taxonomy" id="622444"/>
    <lineage>
        <taxon>Eukaryota</taxon>
        <taxon>Sar</taxon>
        <taxon>Stramenopiles</taxon>
        <taxon>Oomycota</taxon>
        <taxon>Peronosporomycetes</taxon>
        <taxon>Peronosporales</taxon>
        <taxon>Peronosporaceae</taxon>
        <taxon>Peronospora</taxon>
    </lineage>
</organism>
<feature type="region of interest" description="Disordered" evidence="1">
    <location>
        <begin position="51"/>
        <end position="71"/>
    </location>
</feature>
<feature type="compositionally biased region" description="Basic and acidic residues" evidence="1">
    <location>
        <begin position="111"/>
        <end position="126"/>
    </location>
</feature>
<proteinExistence type="predicted"/>
<evidence type="ECO:0000313" key="2">
    <source>
        <dbReference type="EMBL" id="CAH0474990.1"/>
    </source>
</evidence>
<evidence type="ECO:0000313" key="5">
    <source>
        <dbReference type="Proteomes" id="UP001160483"/>
    </source>
</evidence>
<dbReference type="Proteomes" id="UP001160483">
    <property type="component" value="Unassembled WGS sequence"/>
</dbReference>
<evidence type="ECO:0000313" key="3">
    <source>
        <dbReference type="EMBL" id="CAH0514461.1"/>
    </source>
</evidence>
<accession>A0AAU9KR22</accession>
<dbReference type="EMBL" id="CAKLCB010000072">
    <property type="protein sequence ID" value="CAH0514461.1"/>
    <property type="molecule type" value="Genomic_DNA"/>
</dbReference>
<dbReference type="AlphaFoldDB" id="A0AAU9KR22"/>
<comment type="caution">
    <text evidence="2">The sequence shown here is derived from an EMBL/GenBank/DDBJ whole genome shotgun (WGS) entry which is preliminary data.</text>
</comment>
<evidence type="ECO:0000313" key="4">
    <source>
        <dbReference type="Proteomes" id="UP001158986"/>
    </source>
</evidence>
<protein>
    <submittedName>
        <fullName evidence="2">Uncharacterized protein</fullName>
    </submittedName>
</protein>
<name>A0AAU9KR22_9STRA</name>
<feature type="region of interest" description="Disordered" evidence="1">
    <location>
        <begin position="111"/>
        <end position="131"/>
    </location>
</feature>
<reference evidence="2 4" key="1">
    <citation type="submission" date="2021-11" db="EMBL/GenBank/DDBJ databases">
        <authorList>
            <person name="Islam A."/>
            <person name="Islam S."/>
            <person name="Flora M.S."/>
            <person name="Rahman M."/>
            <person name="Ziaur R.M."/>
            <person name="Epstein J.H."/>
            <person name="Hassan M."/>
            <person name="Klassen M."/>
            <person name="Woodard K."/>
            <person name="Webb A."/>
            <person name="Webby R.J."/>
            <person name="El Zowalaty M.E."/>
        </authorList>
    </citation>
    <scope>NUCLEOTIDE SEQUENCE</scope>
    <source>
        <strain evidence="3">Pbs1</strain>
        <strain evidence="2">Pbs3</strain>
    </source>
</reference>
<sequence length="209" mass="22992">MPLLLRPSAPSPSIDELAFVVTAAPLSSQSLHRSVSSTGVSDLPRCTTHSRLSLRSRQRGSTIGTDTEFAGYDNDSSNDLEHFPLTRRHSHRSLRHMRGLTITSKDIDFRDSKRSSHDTLPDDDHISSNGSFASEAGRASSLMSCSCSCADANDLAITSSSVVIEDQQLAVVDKELRDFRKTLVRKLYSRLTKLSDFGRRKSTIAKPVV</sequence>
<gene>
    <name evidence="3" type="ORF">PBS001_LOCUS1211</name>
    <name evidence="2" type="ORF">PBS003_LOCUS1826</name>
</gene>
<keyword evidence="4" id="KW-1185">Reference proteome</keyword>